<evidence type="ECO:0000313" key="1">
    <source>
        <dbReference type="EMBL" id="GAA0148507.1"/>
    </source>
</evidence>
<keyword evidence="2" id="KW-1185">Reference proteome</keyword>
<evidence type="ECO:0000313" key="2">
    <source>
        <dbReference type="Proteomes" id="UP001454036"/>
    </source>
</evidence>
<gene>
    <name evidence="1" type="ORF">LIER_36737</name>
</gene>
<dbReference type="EMBL" id="BAABME010017036">
    <property type="protein sequence ID" value="GAA0148507.1"/>
    <property type="molecule type" value="Genomic_DNA"/>
</dbReference>
<name>A0AAV3P9X3_LITER</name>
<comment type="caution">
    <text evidence="1">The sequence shown here is derived from an EMBL/GenBank/DDBJ whole genome shotgun (WGS) entry which is preliminary data.</text>
</comment>
<sequence>MDVDRKCLLCEGEEFMNNLFFDCGFSGQIWKRLLLVLGDYNRVPGNWEVELQYAIVNENFLSVNLGSWGGVVQFMKFGGK</sequence>
<proteinExistence type="predicted"/>
<dbReference type="AlphaFoldDB" id="A0AAV3P9X3"/>
<evidence type="ECO:0008006" key="3">
    <source>
        <dbReference type="Google" id="ProtNLM"/>
    </source>
</evidence>
<organism evidence="1 2">
    <name type="scientific">Lithospermum erythrorhizon</name>
    <name type="common">Purple gromwell</name>
    <name type="synonym">Lithospermum officinale var. erythrorhizon</name>
    <dbReference type="NCBI Taxonomy" id="34254"/>
    <lineage>
        <taxon>Eukaryota</taxon>
        <taxon>Viridiplantae</taxon>
        <taxon>Streptophyta</taxon>
        <taxon>Embryophyta</taxon>
        <taxon>Tracheophyta</taxon>
        <taxon>Spermatophyta</taxon>
        <taxon>Magnoliopsida</taxon>
        <taxon>eudicotyledons</taxon>
        <taxon>Gunneridae</taxon>
        <taxon>Pentapetalae</taxon>
        <taxon>asterids</taxon>
        <taxon>lamiids</taxon>
        <taxon>Boraginales</taxon>
        <taxon>Boraginaceae</taxon>
        <taxon>Boraginoideae</taxon>
        <taxon>Lithospermeae</taxon>
        <taxon>Lithospermum</taxon>
    </lineage>
</organism>
<dbReference type="Proteomes" id="UP001454036">
    <property type="component" value="Unassembled WGS sequence"/>
</dbReference>
<protein>
    <recommendedName>
        <fullName evidence="3">Reverse transcriptase zinc-binding domain-containing protein</fullName>
    </recommendedName>
</protein>
<accession>A0AAV3P9X3</accession>
<reference evidence="1 2" key="1">
    <citation type="submission" date="2024-01" db="EMBL/GenBank/DDBJ databases">
        <title>The complete chloroplast genome sequence of Lithospermum erythrorhizon: insights into the phylogenetic relationship among Boraginaceae species and the maternal lineages of purple gromwells.</title>
        <authorList>
            <person name="Okada T."/>
            <person name="Watanabe K."/>
        </authorList>
    </citation>
    <scope>NUCLEOTIDE SEQUENCE [LARGE SCALE GENOMIC DNA]</scope>
</reference>